<name>A0A8J6NT90_9BACT</name>
<evidence type="ECO:0000313" key="2">
    <source>
        <dbReference type="Proteomes" id="UP000603434"/>
    </source>
</evidence>
<proteinExistence type="predicted"/>
<gene>
    <name evidence="1" type="ORF">H8E23_15860</name>
</gene>
<evidence type="ECO:0000313" key="1">
    <source>
        <dbReference type="EMBL" id="MBC8362861.1"/>
    </source>
</evidence>
<comment type="caution">
    <text evidence="1">The sequence shown here is derived from an EMBL/GenBank/DDBJ whole genome shotgun (WGS) entry which is preliminary data.</text>
</comment>
<dbReference type="AlphaFoldDB" id="A0A8J6NT90"/>
<protein>
    <submittedName>
        <fullName evidence="1">DUF4926 domain-containing protein</fullName>
    </submittedName>
</protein>
<reference evidence="1 2" key="1">
    <citation type="submission" date="2020-08" db="EMBL/GenBank/DDBJ databases">
        <title>Bridging the membrane lipid divide: bacteria of the FCB group superphylum have the potential to synthesize archaeal ether lipids.</title>
        <authorList>
            <person name="Villanueva L."/>
            <person name="Von Meijenfeldt F.A.B."/>
            <person name="Westbye A.B."/>
            <person name="Yadav S."/>
            <person name="Hopmans E.C."/>
            <person name="Dutilh B.E."/>
            <person name="Sinninghe Damste J.S."/>
        </authorList>
    </citation>
    <scope>NUCLEOTIDE SEQUENCE [LARGE SCALE GENOMIC DNA]</scope>
    <source>
        <strain evidence="1">NIOZ-UU30</strain>
    </source>
</reference>
<organism evidence="1 2">
    <name type="scientific">Candidatus Desulfatibia profunda</name>
    <dbReference type="NCBI Taxonomy" id="2841695"/>
    <lineage>
        <taxon>Bacteria</taxon>
        <taxon>Pseudomonadati</taxon>
        <taxon>Thermodesulfobacteriota</taxon>
        <taxon>Desulfobacteria</taxon>
        <taxon>Desulfobacterales</taxon>
        <taxon>Desulfobacterales incertae sedis</taxon>
        <taxon>Candidatus Desulfatibia</taxon>
    </lineage>
</organism>
<dbReference type="EMBL" id="JACNJH010000228">
    <property type="protein sequence ID" value="MBC8362861.1"/>
    <property type="molecule type" value="Genomic_DNA"/>
</dbReference>
<dbReference type="Proteomes" id="UP000603434">
    <property type="component" value="Unassembled WGS sequence"/>
</dbReference>
<dbReference type="InterPro" id="IPR032568">
    <property type="entry name" value="DUF4926"/>
</dbReference>
<accession>A0A8J6NT90</accession>
<dbReference type="Pfam" id="PF16277">
    <property type="entry name" value="DUF4926"/>
    <property type="match status" value="1"/>
</dbReference>
<sequence length="76" mass="8424">MIKELDTVVLTKDLPEHALKKGDIGAVVHSYKDNKAFEIEFITGHGGTVAVVTLKAEDVRLMQDKEILHVRKLQAA</sequence>